<dbReference type="AlphaFoldDB" id="A0A6S6SG06"/>
<keyword evidence="1 5" id="KW-0489">Methyltransferase</keyword>
<reference evidence="5" key="1">
    <citation type="submission" date="2020-01" db="EMBL/GenBank/DDBJ databases">
        <authorList>
            <person name="Meier V. D."/>
            <person name="Meier V D."/>
        </authorList>
    </citation>
    <scope>NUCLEOTIDE SEQUENCE</scope>
    <source>
        <strain evidence="5">HLG_WM_MAG_07</strain>
    </source>
</reference>
<evidence type="ECO:0000256" key="3">
    <source>
        <dbReference type="ARBA" id="ARBA00022691"/>
    </source>
</evidence>
<dbReference type="EMBL" id="CACVAY010000038">
    <property type="protein sequence ID" value="CAA6808987.1"/>
    <property type="molecule type" value="Genomic_DNA"/>
</dbReference>
<proteinExistence type="predicted"/>
<keyword evidence="3" id="KW-0949">S-adenosyl-L-methionine</keyword>
<organism evidence="5">
    <name type="scientific">uncultured Thiotrichaceae bacterium</name>
    <dbReference type="NCBI Taxonomy" id="298394"/>
    <lineage>
        <taxon>Bacteria</taxon>
        <taxon>Pseudomonadati</taxon>
        <taxon>Pseudomonadota</taxon>
        <taxon>Gammaproteobacteria</taxon>
        <taxon>Thiotrichales</taxon>
        <taxon>Thiotrichaceae</taxon>
        <taxon>environmental samples</taxon>
    </lineage>
</organism>
<protein>
    <submittedName>
        <fullName evidence="5">Ribosomal RNA small subunit methyltransferase C (EC)</fullName>
        <ecNumber evidence="5">2.1.1.52</ecNumber>
    </submittedName>
</protein>
<evidence type="ECO:0000313" key="5">
    <source>
        <dbReference type="EMBL" id="CAA6808987.1"/>
    </source>
</evidence>
<sequence length="200" mass="22654">MKKKVEKPSLESLREDIVFDTTLCDQKLRLHSTWGIFSPREIDAGTALLLKYVDIAKDADCLDLGCGYGPIGLTVAKLAPQGKTLMVDKDFMAVEYSNKNAKVNNIDNAEAMLSNGFQHIEKDRRFDVVISNVPAKVGKEMMTLMLNDAKRHMKPDGEMFLVTINGLRQYMKRNLNEVFGNYKKLKQGPGYTVSYARRER</sequence>
<dbReference type="Pfam" id="PF05175">
    <property type="entry name" value="MTS"/>
    <property type="match status" value="1"/>
</dbReference>
<dbReference type="EC" id="2.1.1.52" evidence="5"/>
<evidence type="ECO:0000256" key="2">
    <source>
        <dbReference type="ARBA" id="ARBA00022679"/>
    </source>
</evidence>
<dbReference type="InterPro" id="IPR007848">
    <property type="entry name" value="Small_mtfrase_dom"/>
</dbReference>
<evidence type="ECO:0000259" key="4">
    <source>
        <dbReference type="Pfam" id="PF05175"/>
    </source>
</evidence>
<gene>
    <name evidence="5" type="ORF">HELGO_WM12882</name>
</gene>
<dbReference type="GO" id="GO:0008757">
    <property type="term" value="F:S-adenosylmethionine-dependent methyltransferase activity"/>
    <property type="evidence" value="ECO:0007669"/>
    <property type="project" value="InterPro"/>
</dbReference>
<feature type="domain" description="Methyltransferase small" evidence="4">
    <location>
        <begin position="28"/>
        <end position="193"/>
    </location>
</feature>
<dbReference type="PANTHER" id="PTHR47816">
    <property type="entry name" value="RIBOSOMAL RNA SMALL SUBUNIT METHYLTRANSFERASE C"/>
    <property type="match status" value="1"/>
</dbReference>
<evidence type="ECO:0000256" key="1">
    <source>
        <dbReference type="ARBA" id="ARBA00022603"/>
    </source>
</evidence>
<keyword evidence="2 5" id="KW-0808">Transferase</keyword>
<dbReference type="InterPro" id="IPR046977">
    <property type="entry name" value="RsmC/RlmG"/>
</dbReference>
<dbReference type="InterPro" id="IPR029063">
    <property type="entry name" value="SAM-dependent_MTases_sf"/>
</dbReference>
<dbReference type="CDD" id="cd02440">
    <property type="entry name" value="AdoMet_MTases"/>
    <property type="match status" value="1"/>
</dbReference>
<dbReference type="GO" id="GO:0032259">
    <property type="term" value="P:methylation"/>
    <property type="evidence" value="ECO:0007669"/>
    <property type="project" value="UniProtKB-KW"/>
</dbReference>
<dbReference type="Gene3D" id="3.40.50.150">
    <property type="entry name" value="Vaccinia Virus protein VP39"/>
    <property type="match status" value="1"/>
</dbReference>
<name>A0A6S6SG06_9GAMM</name>
<accession>A0A6S6SG06</accession>
<dbReference type="PANTHER" id="PTHR47816:SF4">
    <property type="entry name" value="RIBOSOMAL RNA SMALL SUBUNIT METHYLTRANSFERASE C"/>
    <property type="match status" value="1"/>
</dbReference>
<dbReference type="SUPFAM" id="SSF53335">
    <property type="entry name" value="S-adenosyl-L-methionine-dependent methyltransferases"/>
    <property type="match status" value="1"/>
</dbReference>